<reference evidence="1 2" key="1">
    <citation type="journal article" date="2018" name="Mol. Biol. Evol.">
        <title>Broad Genomic Sampling Reveals a Smut Pathogenic Ancestry of the Fungal Clade Ustilaginomycotina.</title>
        <authorList>
            <person name="Kijpornyongpan T."/>
            <person name="Mondo S.J."/>
            <person name="Barry K."/>
            <person name="Sandor L."/>
            <person name="Lee J."/>
            <person name="Lipzen A."/>
            <person name="Pangilinan J."/>
            <person name="LaButti K."/>
            <person name="Hainaut M."/>
            <person name="Henrissat B."/>
            <person name="Grigoriev I.V."/>
            <person name="Spatafora J.W."/>
            <person name="Aime M.C."/>
        </authorList>
    </citation>
    <scope>NUCLEOTIDE SEQUENCE [LARGE SCALE GENOMIC DNA]</scope>
    <source>
        <strain evidence="1 2">SA 807</strain>
    </source>
</reference>
<accession>A0ACD0P7T7</accession>
<dbReference type="Proteomes" id="UP000245626">
    <property type="component" value="Unassembled WGS sequence"/>
</dbReference>
<sequence length="129" mass="14157">MTTNSSTHDTLLQREAQQQQNQPLMKSSEEAAAVSTGQPDTTTPSFRPPPSVVRPGKDPLGPPGWEEKRIRQETEMAKERRSSGGGSGGVSLIKEKIYNLGERMHLVEPKDPDSQTDAQRQNASTTPME</sequence>
<organism evidence="1 2">
    <name type="scientific">Violaceomyces palustris</name>
    <dbReference type="NCBI Taxonomy" id="1673888"/>
    <lineage>
        <taxon>Eukaryota</taxon>
        <taxon>Fungi</taxon>
        <taxon>Dikarya</taxon>
        <taxon>Basidiomycota</taxon>
        <taxon>Ustilaginomycotina</taxon>
        <taxon>Ustilaginomycetes</taxon>
        <taxon>Violaceomycetales</taxon>
        <taxon>Violaceomycetaceae</taxon>
        <taxon>Violaceomyces</taxon>
    </lineage>
</organism>
<dbReference type="EMBL" id="KZ819693">
    <property type="protein sequence ID" value="PWN54185.1"/>
    <property type="molecule type" value="Genomic_DNA"/>
</dbReference>
<keyword evidence="2" id="KW-1185">Reference proteome</keyword>
<protein>
    <submittedName>
        <fullName evidence="1">Uncharacterized protein</fullName>
    </submittedName>
</protein>
<name>A0ACD0P7T7_9BASI</name>
<evidence type="ECO:0000313" key="2">
    <source>
        <dbReference type="Proteomes" id="UP000245626"/>
    </source>
</evidence>
<proteinExistence type="predicted"/>
<evidence type="ECO:0000313" key="1">
    <source>
        <dbReference type="EMBL" id="PWN54185.1"/>
    </source>
</evidence>
<gene>
    <name evidence="1" type="ORF">IE53DRAFT_383273</name>
</gene>